<proteinExistence type="predicted"/>
<evidence type="ECO:0000313" key="1">
    <source>
        <dbReference type="EMBL" id="GBO33634.1"/>
    </source>
</evidence>
<accession>A0A4Y2WAL0</accession>
<reference evidence="1 2" key="1">
    <citation type="journal article" date="2019" name="Sci. Rep.">
        <title>Orb-weaving spider Araneus ventricosus genome elucidates the spidroin gene catalogue.</title>
        <authorList>
            <person name="Kono N."/>
            <person name="Nakamura H."/>
            <person name="Ohtoshi R."/>
            <person name="Moran D.A.P."/>
            <person name="Shinohara A."/>
            <person name="Yoshida Y."/>
            <person name="Fujiwara M."/>
            <person name="Mori M."/>
            <person name="Tomita M."/>
            <person name="Arakawa K."/>
        </authorList>
    </citation>
    <scope>NUCLEOTIDE SEQUENCE [LARGE SCALE GENOMIC DNA]</scope>
</reference>
<name>A0A4Y2WAL0_ARAVE</name>
<dbReference type="Proteomes" id="UP000499080">
    <property type="component" value="Unassembled WGS sequence"/>
</dbReference>
<keyword evidence="2" id="KW-1185">Reference proteome</keyword>
<gene>
    <name evidence="1" type="ORF">AVEN_271746_1</name>
</gene>
<organism evidence="1 2">
    <name type="scientific">Araneus ventricosus</name>
    <name type="common">Orbweaver spider</name>
    <name type="synonym">Epeira ventricosa</name>
    <dbReference type="NCBI Taxonomy" id="182803"/>
    <lineage>
        <taxon>Eukaryota</taxon>
        <taxon>Metazoa</taxon>
        <taxon>Ecdysozoa</taxon>
        <taxon>Arthropoda</taxon>
        <taxon>Chelicerata</taxon>
        <taxon>Arachnida</taxon>
        <taxon>Araneae</taxon>
        <taxon>Araneomorphae</taxon>
        <taxon>Entelegynae</taxon>
        <taxon>Araneoidea</taxon>
        <taxon>Araneidae</taxon>
        <taxon>Araneus</taxon>
    </lineage>
</organism>
<dbReference type="AlphaFoldDB" id="A0A4Y2WAL0"/>
<evidence type="ECO:0000313" key="2">
    <source>
        <dbReference type="Proteomes" id="UP000499080"/>
    </source>
</evidence>
<sequence length="97" mass="11312">MLNFFPFLRTAAMQTMTGIRPLHFKAQQEGIFINVSCLRREIEFDGISYQPKDSEEKIKSLTIHPSLFNIINQISTTEPYKEDNSLMFFTDISKTEM</sequence>
<comment type="caution">
    <text evidence="1">The sequence shown here is derived from an EMBL/GenBank/DDBJ whole genome shotgun (WGS) entry which is preliminary data.</text>
</comment>
<dbReference type="OrthoDB" id="6437659at2759"/>
<protein>
    <submittedName>
        <fullName evidence="1">Uncharacterized protein</fullName>
    </submittedName>
</protein>
<dbReference type="EMBL" id="BGPR01057283">
    <property type="protein sequence ID" value="GBO33634.1"/>
    <property type="molecule type" value="Genomic_DNA"/>
</dbReference>